<comment type="pathway">
    <text evidence="2">Lipid metabolism.</text>
</comment>
<dbReference type="Pfam" id="PF01477">
    <property type="entry name" value="PLAT"/>
    <property type="match status" value="1"/>
</dbReference>
<dbReference type="Gene3D" id="2.60.60.20">
    <property type="entry name" value="PLAT/LH2 domain"/>
    <property type="match status" value="1"/>
</dbReference>
<reference evidence="17" key="1">
    <citation type="journal article" date="2014" name="Nat. Commun.">
        <title>The rainbow trout genome provides novel insights into evolution after whole-genome duplication in vertebrates.</title>
        <authorList>
            <person name="Berthelot C."/>
            <person name="Brunet F."/>
            <person name="Chalopin D."/>
            <person name="Juanchich A."/>
            <person name="Bernard M."/>
            <person name="Noel B."/>
            <person name="Bento P."/>
            <person name="Da Silva C."/>
            <person name="Labadie K."/>
            <person name="Alberti A."/>
            <person name="Aury J.M."/>
            <person name="Louis A."/>
            <person name="Dehais P."/>
            <person name="Bardou P."/>
            <person name="Montfort J."/>
            <person name="Klopp C."/>
            <person name="Cabau C."/>
            <person name="Gaspin C."/>
            <person name="Thorgaard G.H."/>
            <person name="Boussaha M."/>
            <person name="Quillet E."/>
            <person name="Guyomard R."/>
            <person name="Galiana D."/>
            <person name="Bobe J."/>
            <person name="Volff J.N."/>
            <person name="Genet C."/>
            <person name="Wincker P."/>
            <person name="Jaillon O."/>
            <person name="Roest Crollius H."/>
            <person name="Guiguen Y."/>
        </authorList>
    </citation>
    <scope>NUCLEOTIDE SEQUENCE [LARGE SCALE GENOMIC DNA]</scope>
</reference>
<dbReference type="EMBL" id="FR912513">
    <property type="protein sequence ID" value="CDQ91947.1"/>
    <property type="molecule type" value="Genomic_DNA"/>
</dbReference>
<keyword evidence="4" id="KW-0963">Cytoplasm</keyword>
<evidence type="ECO:0000256" key="4">
    <source>
        <dbReference type="ARBA" id="ARBA00022490"/>
    </source>
</evidence>
<dbReference type="GO" id="GO:0005737">
    <property type="term" value="C:cytoplasm"/>
    <property type="evidence" value="ECO:0007669"/>
    <property type="project" value="UniProtKB-SubCell"/>
</dbReference>
<dbReference type="PROSITE" id="PS51393">
    <property type="entry name" value="LIPOXYGENASE_3"/>
    <property type="match status" value="1"/>
</dbReference>
<evidence type="ECO:0000256" key="1">
    <source>
        <dbReference type="ARBA" id="ARBA00004496"/>
    </source>
</evidence>
<evidence type="ECO:0000256" key="13">
    <source>
        <dbReference type="PROSITE-ProRule" id="PRU00152"/>
    </source>
</evidence>
<evidence type="ECO:0000256" key="7">
    <source>
        <dbReference type="ARBA" id="ARBA00023002"/>
    </source>
</evidence>
<keyword evidence="9" id="KW-0443">Lipid metabolism</keyword>
<dbReference type="InterPro" id="IPR036226">
    <property type="entry name" value="LipOase_C_sf"/>
</dbReference>
<keyword evidence="11" id="KW-0106">Calcium</keyword>
<dbReference type="Gene3D" id="1.20.245.10">
    <property type="entry name" value="Lipoxygenase-1, Domain 5"/>
    <property type="match status" value="2"/>
</dbReference>
<evidence type="ECO:0000259" key="15">
    <source>
        <dbReference type="PROSITE" id="PS50095"/>
    </source>
</evidence>
<evidence type="ECO:0008006" key="19">
    <source>
        <dbReference type="Google" id="ProtNLM"/>
    </source>
</evidence>
<dbReference type="InterPro" id="IPR001024">
    <property type="entry name" value="PLAT/LH2_dom"/>
</dbReference>
<dbReference type="InterPro" id="IPR013819">
    <property type="entry name" value="LipOase_C"/>
</dbReference>
<evidence type="ECO:0000256" key="14">
    <source>
        <dbReference type="RuleBase" id="RU003974"/>
    </source>
</evidence>
<evidence type="ECO:0000256" key="5">
    <source>
        <dbReference type="ARBA" id="ARBA00022723"/>
    </source>
</evidence>
<sequence length="402" mass="45863">MAKYKVTVYTHNIATATTMNNVFIKLVGENGESKRTWLTSLKGGFYQGTASREFDVVCPSSLGTLVLIELDKQPLPLFPQDAWFPSKVVVTTPEGDTCQFPIYRWIMDKEVHLFREGTAKRLCDETNHLARYSREKEMKTRTELYCWDTYKEGFPGSMKADNPLDLPSEIQFSFTKATQFLFTAATGITELKLKGYSDSKKSWKNIDEISKVFCCNRTVISAGRYSAGIIYMMTLLYGQKILFVFINGSQASDIMSPEKYIYWKGASSSSLCTFTTLGNIFLLDYKNLDGLKANVINRKKQYMAAPLVLLYRTPDDKLVPIAIQLKQKPAKDNPIFLPTDSEYDWLLAKIFVRSADFQEHQLNVHLLRTHLLAEVFAVALLRNMPMVHPLYKVHNTVQHSIT</sequence>
<evidence type="ECO:0000256" key="11">
    <source>
        <dbReference type="PIRSR" id="PIRSR601885-2"/>
    </source>
</evidence>
<evidence type="ECO:0000256" key="10">
    <source>
        <dbReference type="PIRSR" id="PIRSR601885-1"/>
    </source>
</evidence>
<dbReference type="InterPro" id="IPR000907">
    <property type="entry name" value="LipOase"/>
</dbReference>
<feature type="binding site" evidence="10">
    <location>
        <position position="365"/>
    </location>
    <ligand>
        <name>Fe cation</name>
        <dbReference type="ChEBI" id="CHEBI:24875"/>
        <note>catalytic</note>
    </ligand>
</feature>
<dbReference type="SUPFAM" id="SSF49723">
    <property type="entry name" value="Lipase/lipooxygenase domain (PLAT/LH2 domain)"/>
    <property type="match status" value="1"/>
</dbReference>
<proteinExistence type="inferred from homology"/>
<keyword evidence="8 10" id="KW-0408">Iron</keyword>
<comment type="caution">
    <text evidence="13">Lacks conserved residue(s) required for the propagation of feature annotation.</text>
</comment>
<evidence type="ECO:0000313" key="17">
    <source>
        <dbReference type="EMBL" id="CDQ91947.1"/>
    </source>
</evidence>
<organism evidence="17 18">
    <name type="scientific">Oncorhynchus mykiss</name>
    <name type="common">Rainbow trout</name>
    <name type="synonym">Salmo gairdneri</name>
    <dbReference type="NCBI Taxonomy" id="8022"/>
    <lineage>
        <taxon>Eukaryota</taxon>
        <taxon>Metazoa</taxon>
        <taxon>Chordata</taxon>
        <taxon>Craniata</taxon>
        <taxon>Vertebrata</taxon>
        <taxon>Euteleostomi</taxon>
        <taxon>Actinopterygii</taxon>
        <taxon>Neopterygii</taxon>
        <taxon>Teleostei</taxon>
        <taxon>Protacanthopterygii</taxon>
        <taxon>Salmoniformes</taxon>
        <taxon>Salmonidae</taxon>
        <taxon>Salmoninae</taxon>
        <taxon>Oncorhynchus</taxon>
    </lineage>
</organism>
<dbReference type="PANTHER" id="PTHR11771">
    <property type="entry name" value="LIPOXYGENASE"/>
    <property type="match status" value="1"/>
</dbReference>
<evidence type="ECO:0000256" key="3">
    <source>
        <dbReference type="ARBA" id="ARBA00009419"/>
    </source>
</evidence>
<dbReference type="Proteomes" id="UP000193380">
    <property type="component" value="Unassembled WGS sequence"/>
</dbReference>
<reference evidence="17" key="2">
    <citation type="submission" date="2014-03" db="EMBL/GenBank/DDBJ databases">
        <authorList>
            <person name="Genoscope - CEA"/>
        </authorList>
    </citation>
    <scope>NUCLEOTIDE SEQUENCE</scope>
</reference>
<evidence type="ECO:0000313" key="18">
    <source>
        <dbReference type="Proteomes" id="UP000193380"/>
    </source>
</evidence>
<dbReference type="PRINTS" id="PR00467">
    <property type="entry name" value="MAMLPOXGNASE"/>
</dbReference>
<evidence type="ECO:0000256" key="9">
    <source>
        <dbReference type="ARBA" id="ARBA00023098"/>
    </source>
</evidence>
<gene>
    <name evidence="17" type="ORF">GSONMT00034841001</name>
</gene>
<feature type="binding site" evidence="10">
    <location>
        <position position="370"/>
    </location>
    <ligand>
        <name>Fe cation</name>
        <dbReference type="ChEBI" id="CHEBI:24875"/>
        <note>catalytic</note>
    </ligand>
</feature>
<dbReference type="InterPro" id="IPR036392">
    <property type="entry name" value="PLAT/LH2_dom_sf"/>
</dbReference>
<dbReference type="InterPro" id="IPR001885">
    <property type="entry name" value="LipOase_mml"/>
</dbReference>
<evidence type="ECO:0000256" key="6">
    <source>
        <dbReference type="ARBA" id="ARBA00022964"/>
    </source>
</evidence>
<evidence type="ECO:0000256" key="8">
    <source>
        <dbReference type="ARBA" id="ARBA00023004"/>
    </source>
</evidence>
<evidence type="ECO:0000256" key="12">
    <source>
        <dbReference type="PIRSR" id="PIRSR601885-3"/>
    </source>
</evidence>
<dbReference type="GO" id="GO:0016702">
    <property type="term" value="F:oxidoreductase activity, acting on single donors with incorporation of molecular oxygen, incorporation of two atoms of oxygen"/>
    <property type="evidence" value="ECO:0007669"/>
    <property type="project" value="InterPro"/>
</dbReference>
<dbReference type="PROSITE" id="PS00711">
    <property type="entry name" value="LIPOXYGENASE_1"/>
    <property type="match status" value="1"/>
</dbReference>
<comment type="cofactor">
    <cofactor evidence="10">
        <name>Fe cation</name>
        <dbReference type="ChEBI" id="CHEBI:24875"/>
    </cofactor>
    <text evidence="10">Binds 1 Fe cation per subunit.</text>
</comment>
<evidence type="ECO:0000259" key="16">
    <source>
        <dbReference type="PROSITE" id="PS51393"/>
    </source>
</evidence>
<protein>
    <recommendedName>
        <fullName evidence="19">Lipoxygenase domain-containing protein</fullName>
    </recommendedName>
</protein>
<comment type="similarity">
    <text evidence="3 14">Belongs to the lipoxygenase family.</text>
</comment>
<dbReference type="SUPFAM" id="SSF48484">
    <property type="entry name" value="Lipoxigenase"/>
    <property type="match status" value="1"/>
</dbReference>
<dbReference type="Pfam" id="PF00305">
    <property type="entry name" value="Lipoxygenase"/>
    <property type="match status" value="1"/>
</dbReference>
<dbReference type="GO" id="GO:0034440">
    <property type="term" value="P:lipid oxidation"/>
    <property type="evidence" value="ECO:0007669"/>
    <property type="project" value="InterPro"/>
</dbReference>
<keyword evidence="6 14" id="KW-0223">Dioxygenase</keyword>
<comment type="subcellular location">
    <subcellularLocation>
        <location evidence="1">Cytoplasm</location>
    </subcellularLocation>
</comment>
<dbReference type="SMART" id="SM00308">
    <property type="entry name" value="LH2"/>
    <property type="match status" value="1"/>
</dbReference>
<keyword evidence="7 14" id="KW-0560">Oxidoreductase</keyword>
<feature type="domain" description="Lipoxygenase" evidence="16">
    <location>
        <begin position="120"/>
        <end position="402"/>
    </location>
</feature>
<dbReference type="GO" id="GO:0005506">
    <property type="term" value="F:iron ion binding"/>
    <property type="evidence" value="ECO:0007669"/>
    <property type="project" value="InterPro"/>
</dbReference>
<feature type="domain" description="PLAT" evidence="15">
    <location>
        <begin position="2"/>
        <end position="120"/>
    </location>
</feature>
<keyword evidence="5 10" id="KW-0479">Metal-binding</keyword>
<dbReference type="Gene3D" id="3.10.450.60">
    <property type="match status" value="1"/>
</dbReference>
<evidence type="ECO:0000256" key="2">
    <source>
        <dbReference type="ARBA" id="ARBA00005189"/>
    </source>
</evidence>
<name>A0A060YK46_ONCMY</name>
<dbReference type="PaxDb" id="8022-A0A060YK46"/>
<accession>A0A060YK46</accession>
<feature type="binding site" evidence="11">
    <location>
        <position position="82"/>
    </location>
    <ligand>
        <name>Ca(2+)</name>
        <dbReference type="ChEBI" id="CHEBI:29108"/>
        <label>1</label>
    </ligand>
</feature>
<dbReference type="STRING" id="8022.A0A060YK46"/>
<dbReference type="PRINTS" id="PR00087">
    <property type="entry name" value="LIPOXYGENASE"/>
</dbReference>
<feature type="binding site" evidence="11">
    <location>
        <position position="81"/>
    </location>
    <ligand>
        <name>Ca(2+)</name>
        <dbReference type="ChEBI" id="CHEBI:29108"/>
        <label>1</label>
    </ligand>
</feature>
<feature type="site" description="Essential for stabilizing binding to COTL1" evidence="12">
    <location>
        <position position="105"/>
    </location>
</feature>
<dbReference type="PROSITE" id="PS50095">
    <property type="entry name" value="PLAT"/>
    <property type="match status" value="1"/>
</dbReference>
<dbReference type="AlphaFoldDB" id="A0A060YK46"/>
<dbReference type="InterPro" id="IPR020833">
    <property type="entry name" value="LipOase_Fe_BS"/>
</dbReference>